<dbReference type="KEGG" id="fmr:Fuma_01623"/>
<dbReference type="PANTHER" id="PTHR30093">
    <property type="entry name" value="GENERAL SECRETION PATHWAY PROTEIN G"/>
    <property type="match status" value="1"/>
</dbReference>
<dbReference type="InterPro" id="IPR045584">
    <property type="entry name" value="Pilin-like"/>
</dbReference>
<evidence type="ECO:0000313" key="3">
    <source>
        <dbReference type="Proteomes" id="UP000187735"/>
    </source>
</evidence>
<dbReference type="AlphaFoldDB" id="A0A1P8WD95"/>
<evidence type="ECO:0000313" key="2">
    <source>
        <dbReference type="EMBL" id="APZ92022.1"/>
    </source>
</evidence>
<name>A0A1P8WD95_9PLAN</name>
<dbReference type="SUPFAM" id="SSF54523">
    <property type="entry name" value="Pili subunits"/>
    <property type="match status" value="1"/>
</dbReference>
<evidence type="ECO:0000259" key="1">
    <source>
        <dbReference type="Pfam" id="PF07596"/>
    </source>
</evidence>
<proteinExistence type="predicted"/>
<dbReference type="InterPro" id="IPR011453">
    <property type="entry name" value="DUF1559"/>
</dbReference>
<gene>
    <name evidence="2" type="ORF">Fuma_01623</name>
</gene>
<dbReference type="Gene3D" id="3.30.700.10">
    <property type="entry name" value="Glycoprotein, Type 4 Pilin"/>
    <property type="match status" value="1"/>
</dbReference>
<feature type="domain" description="DUF1559" evidence="1">
    <location>
        <begin position="23"/>
        <end position="285"/>
    </location>
</feature>
<reference evidence="2 3" key="1">
    <citation type="journal article" date="2016" name="Front. Microbiol.">
        <title>Fuerstia marisgermanicae gen. nov., sp. nov., an Unusual Member of the Phylum Planctomycetes from the German Wadden Sea.</title>
        <authorList>
            <person name="Kohn T."/>
            <person name="Heuer A."/>
            <person name="Jogler M."/>
            <person name="Vollmers J."/>
            <person name="Boedeker C."/>
            <person name="Bunk B."/>
            <person name="Rast P."/>
            <person name="Borchert D."/>
            <person name="Glockner I."/>
            <person name="Freese H.M."/>
            <person name="Klenk H.P."/>
            <person name="Overmann J."/>
            <person name="Kaster A.K."/>
            <person name="Rohde M."/>
            <person name="Wiegand S."/>
            <person name="Jogler C."/>
        </authorList>
    </citation>
    <scope>NUCLEOTIDE SEQUENCE [LARGE SCALE GENOMIC DNA]</scope>
    <source>
        <strain evidence="2 3">NH11</strain>
    </source>
</reference>
<dbReference type="NCBIfam" id="TIGR04294">
    <property type="entry name" value="pre_pil_HX9DG"/>
    <property type="match status" value="1"/>
</dbReference>
<dbReference type="EMBL" id="CP017641">
    <property type="protein sequence ID" value="APZ92022.1"/>
    <property type="molecule type" value="Genomic_DNA"/>
</dbReference>
<dbReference type="Pfam" id="PF07596">
    <property type="entry name" value="SBP_bac_10"/>
    <property type="match status" value="1"/>
</dbReference>
<protein>
    <submittedName>
        <fullName evidence="2">Type II secretion system protein G</fullName>
    </submittedName>
</protein>
<dbReference type="Proteomes" id="UP000187735">
    <property type="component" value="Chromosome"/>
</dbReference>
<sequence length="301" mass="32546">MIELLVVIAIIGILLALLLPAVQSAREAARRMSCQNNLRQIGIAMHVHEDAFGRFPSGGWGFVWTGDPDRGTDRHQPGGWAFSMLPYLEQANLHALGRGATLADKRAEAARVAQTPVPVLNCPSRRSASLYPYTGTLPVLNADAVVDVVKTDYAANAGTIVVGTQGPQTLEEGDSKDYDWGNADQATGIFYPRSEVTVAMVTDGTSNTYLVGEKRITINDYDWGDDQHAYLGHGNDTARYTATEFPPIPDGSNANPRSFGSAHVSGCFFAYCDGSVRFVSYNVDGEVHRRSGHRADGLVTQ</sequence>
<accession>A0A1P8WD95</accession>
<dbReference type="PANTHER" id="PTHR30093:SF2">
    <property type="entry name" value="TYPE II SECRETION SYSTEM PROTEIN H"/>
    <property type="match status" value="1"/>
</dbReference>
<organism evidence="2 3">
    <name type="scientific">Fuerstiella marisgermanici</name>
    <dbReference type="NCBI Taxonomy" id="1891926"/>
    <lineage>
        <taxon>Bacteria</taxon>
        <taxon>Pseudomonadati</taxon>
        <taxon>Planctomycetota</taxon>
        <taxon>Planctomycetia</taxon>
        <taxon>Planctomycetales</taxon>
        <taxon>Planctomycetaceae</taxon>
        <taxon>Fuerstiella</taxon>
    </lineage>
</organism>
<keyword evidence="3" id="KW-1185">Reference proteome</keyword>
<dbReference type="InterPro" id="IPR027558">
    <property type="entry name" value="Pre_pil_HX9DG_C"/>
</dbReference>
<dbReference type="STRING" id="1891926.Fuma_01623"/>